<feature type="non-terminal residue" evidence="2">
    <location>
        <position position="25"/>
    </location>
</feature>
<keyword evidence="3" id="KW-1185">Reference proteome</keyword>
<protein>
    <submittedName>
        <fullName evidence="2">Uncharacterized protein</fullName>
    </submittedName>
</protein>
<accession>A0A392RD26</accession>
<evidence type="ECO:0000313" key="2">
    <source>
        <dbReference type="EMBL" id="MCI34097.1"/>
    </source>
</evidence>
<name>A0A392RD26_9FABA</name>
<organism evidence="2 3">
    <name type="scientific">Trifolium medium</name>
    <dbReference type="NCBI Taxonomy" id="97028"/>
    <lineage>
        <taxon>Eukaryota</taxon>
        <taxon>Viridiplantae</taxon>
        <taxon>Streptophyta</taxon>
        <taxon>Embryophyta</taxon>
        <taxon>Tracheophyta</taxon>
        <taxon>Spermatophyta</taxon>
        <taxon>Magnoliopsida</taxon>
        <taxon>eudicotyledons</taxon>
        <taxon>Gunneridae</taxon>
        <taxon>Pentapetalae</taxon>
        <taxon>rosids</taxon>
        <taxon>fabids</taxon>
        <taxon>Fabales</taxon>
        <taxon>Fabaceae</taxon>
        <taxon>Papilionoideae</taxon>
        <taxon>50 kb inversion clade</taxon>
        <taxon>NPAAA clade</taxon>
        <taxon>Hologalegina</taxon>
        <taxon>IRL clade</taxon>
        <taxon>Trifolieae</taxon>
        <taxon>Trifolium</taxon>
    </lineage>
</organism>
<proteinExistence type="predicted"/>
<evidence type="ECO:0000256" key="1">
    <source>
        <dbReference type="SAM" id="MobiDB-lite"/>
    </source>
</evidence>
<evidence type="ECO:0000313" key="3">
    <source>
        <dbReference type="Proteomes" id="UP000265520"/>
    </source>
</evidence>
<comment type="caution">
    <text evidence="2">The sequence shown here is derived from an EMBL/GenBank/DDBJ whole genome shotgun (WGS) entry which is preliminary data.</text>
</comment>
<reference evidence="2 3" key="1">
    <citation type="journal article" date="2018" name="Front. Plant Sci.">
        <title>Red Clover (Trifolium pratense) and Zigzag Clover (T. medium) - A Picture of Genomic Similarities and Differences.</title>
        <authorList>
            <person name="Dluhosova J."/>
            <person name="Istvanek J."/>
            <person name="Nedelnik J."/>
            <person name="Repkova J."/>
        </authorList>
    </citation>
    <scope>NUCLEOTIDE SEQUENCE [LARGE SCALE GENOMIC DNA]</scope>
    <source>
        <strain evidence="3">cv. 10/8</strain>
        <tissue evidence="2">Leaf</tissue>
    </source>
</reference>
<dbReference type="Proteomes" id="UP000265520">
    <property type="component" value="Unassembled WGS sequence"/>
</dbReference>
<dbReference type="AlphaFoldDB" id="A0A392RD26"/>
<sequence>MESTENDSTNEGGISLPTIFMSGIT</sequence>
<feature type="region of interest" description="Disordered" evidence="1">
    <location>
        <begin position="1"/>
        <end position="25"/>
    </location>
</feature>
<dbReference type="EMBL" id="LXQA010210444">
    <property type="protein sequence ID" value="MCI34097.1"/>
    <property type="molecule type" value="Genomic_DNA"/>
</dbReference>
<feature type="compositionally biased region" description="Polar residues" evidence="1">
    <location>
        <begin position="1"/>
        <end position="12"/>
    </location>
</feature>